<proteinExistence type="predicted"/>
<sequence length="285" mass="29147">MSVDDQPYSTGGSSYQDDYSYSSSGTGGSSYQDDHAYSSAGSGGSSNHDDYTHSSSNTGGSSNYHDYTHIGGTSGSSNHDDQAHGGAGTGGASRPVDEAVQATGRGGPDASETWHISARYDPTTTHVGHGWVMIEAPDGHRADVGYYPQTGAGTLATVTGTGGQIHEQDLTHAREASHGFTYEVSRDQALAAMEVLKGYEESSNRFSTFDTFGHNCVAVAAEVMGAAGIAIPAHFGPGITADDLLDTPAGAAANQAYHSSGAAGLPGPGVETTLDDLLNHARGGL</sequence>
<protein>
    <submittedName>
        <fullName evidence="2">Uncharacterized protein</fullName>
    </submittedName>
</protein>
<feature type="region of interest" description="Disordered" evidence="1">
    <location>
        <begin position="1"/>
        <end position="114"/>
    </location>
</feature>
<feature type="compositionally biased region" description="Low complexity" evidence="1">
    <location>
        <begin position="53"/>
        <end position="65"/>
    </location>
</feature>
<dbReference type="Proteomes" id="UP001595912">
    <property type="component" value="Unassembled WGS sequence"/>
</dbReference>
<organism evidence="2 3">
    <name type="scientific">Dactylosporangium cerinum</name>
    <dbReference type="NCBI Taxonomy" id="1434730"/>
    <lineage>
        <taxon>Bacteria</taxon>
        <taxon>Bacillati</taxon>
        <taxon>Actinomycetota</taxon>
        <taxon>Actinomycetes</taxon>
        <taxon>Micromonosporales</taxon>
        <taxon>Micromonosporaceae</taxon>
        <taxon>Dactylosporangium</taxon>
    </lineage>
</organism>
<comment type="caution">
    <text evidence="2">The sequence shown here is derived from an EMBL/GenBank/DDBJ whole genome shotgun (WGS) entry which is preliminary data.</text>
</comment>
<name>A0ABV9VZF6_9ACTN</name>
<gene>
    <name evidence="2" type="ORF">ACFPIJ_22240</name>
</gene>
<dbReference type="RefSeq" id="WP_380117096.1">
    <property type="nucleotide sequence ID" value="NZ_JBHSIU010000027.1"/>
</dbReference>
<evidence type="ECO:0000256" key="1">
    <source>
        <dbReference type="SAM" id="MobiDB-lite"/>
    </source>
</evidence>
<keyword evidence="3" id="KW-1185">Reference proteome</keyword>
<feature type="compositionally biased region" description="Low complexity" evidence="1">
    <location>
        <begin position="8"/>
        <end position="24"/>
    </location>
</feature>
<dbReference type="EMBL" id="JBHSIU010000027">
    <property type="protein sequence ID" value="MFC5000543.1"/>
    <property type="molecule type" value="Genomic_DNA"/>
</dbReference>
<accession>A0ABV9VZF6</accession>
<evidence type="ECO:0000313" key="2">
    <source>
        <dbReference type="EMBL" id="MFC5000543.1"/>
    </source>
</evidence>
<evidence type="ECO:0000313" key="3">
    <source>
        <dbReference type="Proteomes" id="UP001595912"/>
    </source>
</evidence>
<reference evidence="3" key="1">
    <citation type="journal article" date="2019" name="Int. J. Syst. Evol. Microbiol.">
        <title>The Global Catalogue of Microorganisms (GCM) 10K type strain sequencing project: providing services to taxonomists for standard genome sequencing and annotation.</title>
        <authorList>
            <consortium name="The Broad Institute Genomics Platform"/>
            <consortium name="The Broad Institute Genome Sequencing Center for Infectious Disease"/>
            <person name="Wu L."/>
            <person name="Ma J."/>
        </authorList>
    </citation>
    <scope>NUCLEOTIDE SEQUENCE [LARGE SCALE GENOMIC DNA]</scope>
    <source>
        <strain evidence="3">CGMCC 4.7152</strain>
    </source>
</reference>